<dbReference type="InterPro" id="IPR029063">
    <property type="entry name" value="SAM-dependent_MTases_sf"/>
</dbReference>
<dbReference type="GO" id="GO:0008757">
    <property type="term" value="F:S-adenosylmethionine-dependent methyltransferase activity"/>
    <property type="evidence" value="ECO:0007669"/>
    <property type="project" value="InterPro"/>
</dbReference>
<accession>A0A0G0VBK8</accession>
<sequence length="285" mass="32517">MSDIESKSYVHPNETFHVPEKSRYFSPLDVFKTPETIAAAEQKIGMMFTERNLLAPDVAVKLVSRMIEAGRISKDANDFEKRCQQAIDEEGVDKLIRENFDDRYGRARFLSELVGPFLEDDILDVGSGDGLVGQVIRNEHGRWVTLVDVVDINRTELPLILFDGEKLPLPDKSKDTVLLIGSLHHSDHPLEVLREAQRVAGKNIIIVEPVFIDRNPTNMLSAQLIDWMISRVMKRDDIPCPANLHSAFEWEKIFEERGLKMVEKYDFDRGNAHISEHSFMFVVGV</sequence>
<evidence type="ECO:0000313" key="3">
    <source>
        <dbReference type="Proteomes" id="UP000034746"/>
    </source>
</evidence>
<dbReference type="CDD" id="cd02440">
    <property type="entry name" value="AdoMet_MTases"/>
    <property type="match status" value="1"/>
</dbReference>
<dbReference type="Pfam" id="PF08241">
    <property type="entry name" value="Methyltransf_11"/>
    <property type="match status" value="1"/>
</dbReference>
<organism evidence="2 3">
    <name type="scientific">Candidatus Uhrbacteria bacterium GW2011_GWF2_41_16</name>
    <dbReference type="NCBI Taxonomy" id="1618997"/>
    <lineage>
        <taxon>Bacteria</taxon>
        <taxon>Candidatus Uhriibacteriota</taxon>
    </lineage>
</organism>
<dbReference type="AlphaFoldDB" id="A0A0G0VBK8"/>
<comment type="caution">
    <text evidence="2">The sequence shown here is derived from an EMBL/GenBank/DDBJ whole genome shotgun (WGS) entry which is preliminary data.</text>
</comment>
<dbReference type="SUPFAM" id="SSF53335">
    <property type="entry name" value="S-adenosyl-L-methionine-dependent methyltransferases"/>
    <property type="match status" value="1"/>
</dbReference>
<dbReference type="EMBL" id="LCAU01000004">
    <property type="protein sequence ID" value="KKR98274.1"/>
    <property type="molecule type" value="Genomic_DNA"/>
</dbReference>
<protein>
    <recommendedName>
        <fullName evidence="1">Methyltransferase type 11 domain-containing protein</fullName>
    </recommendedName>
</protein>
<reference evidence="2 3" key="1">
    <citation type="journal article" date="2015" name="Nature">
        <title>rRNA introns, odd ribosomes, and small enigmatic genomes across a large radiation of phyla.</title>
        <authorList>
            <person name="Brown C.T."/>
            <person name="Hug L.A."/>
            <person name="Thomas B.C."/>
            <person name="Sharon I."/>
            <person name="Castelle C.J."/>
            <person name="Singh A."/>
            <person name="Wilkins M.J."/>
            <person name="Williams K.H."/>
            <person name="Banfield J.F."/>
        </authorList>
    </citation>
    <scope>NUCLEOTIDE SEQUENCE [LARGE SCALE GENOMIC DNA]</scope>
</reference>
<proteinExistence type="predicted"/>
<gene>
    <name evidence="2" type="ORF">UU48_C0004G0067</name>
</gene>
<evidence type="ECO:0000259" key="1">
    <source>
        <dbReference type="Pfam" id="PF08241"/>
    </source>
</evidence>
<name>A0A0G0VBK8_9BACT</name>
<dbReference type="Proteomes" id="UP000034746">
    <property type="component" value="Unassembled WGS sequence"/>
</dbReference>
<dbReference type="InterPro" id="IPR013216">
    <property type="entry name" value="Methyltransf_11"/>
</dbReference>
<dbReference type="Gene3D" id="3.40.50.150">
    <property type="entry name" value="Vaccinia Virus protein VP39"/>
    <property type="match status" value="1"/>
</dbReference>
<evidence type="ECO:0000313" key="2">
    <source>
        <dbReference type="EMBL" id="KKR98274.1"/>
    </source>
</evidence>
<feature type="domain" description="Methyltransferase type 11" evidence="1">
    <location>
        <begin position="123"/>
        <end position="200"/>
    </location>
</feature>